<keyword evidence="1" id="KW-0649">Protein kinase inhibitor</keyword>
<accession>A0ABC9W5T4</accession>
<comment type="caution">
    <text evidence="1">The sequence shown here is derived from an EMBL/GenBank/DDBJ whole genome shotgun (WGS) entry which is preliminary data.</text>
</comment>
<evidence type="ECO:0000313" key="1">
    <source>
        <dbReference type="EMBL" id="GAB0180926.1"/>
    </source>
</evidence>
<dbReference type="AlphaFoldDB" id="A0ABC9W5T4"/>
<gene>
    <name evidence="1" type="ORF">GRJ2_000557900</name>
</gene>
<dbReference type="Proteomes" id="UP001623348">
    <property type="component" value="Unassembled WGS sequence"/>
</dbReference>
<protein>
    <submittedName>
        <fullName evidence="1">cAMP-dependent protein kinase inhibitor alpha</fullName>
    </submittedName>
</protein>
<name>A0ABC9W5T4_GRUJA</name>
<sequence length="182" mass="20601">MTTLYKCLIANSEVKHTLSKFTDNIKLSDATDTPKGRDAIQRDLDKLEKWANVNLMRFNKAKCKVLHLGLGNPRNPQYQYRLGDELIESSPEEKDLGVLVDEKLDMSWQCALTAQKANRVLGCIKTNMTSRSRQMILPLCSALVRPHLEDCIVVVLPQPTAEHHAATCSLCPIRMWERIGKV</sequence>
<evidence type="ECO:0000313" key="2">
    <source>
        <dbReference type="Proteomes" id="UP001623348"/>
    </source>
</evidence>
<keyword evidence="2" id="KW-1185">Reference proteome</keyword>
<organism evidence="1 2">
    <name type="scientific">Grus japonensis</name>
    <name type="common">Japanese crane</name>
    <name type="synonym">Red-crowned crane</name>
    <dbReference type="NCBI Taxonomy" id="30415"/>
    <lineage>
        <taxon>Eukaryota</taxon>
        <taxon>Metazoa</taxon>
        <taxon>Chordata</taxon>
        <taxon>Craniata</taxon>
        <taxon>Vertebrata</taxon>
        <taxon>Euteleostomi</taxon>
        <taxon>Archelosauria</taxon>
        <taxon>Archosauria</taxon>
        <taxon>Dinosauria</taxon>
        <taxon>Saurischia</taxon>
        <taxon>Theropoda</taxon>
        <taxon>Coelurosauria</taxon>
        <taxon>Aves</taxon>
        <taxon>Neognathae</taxon>
        <taxon>Neoaves</taxon>
        <taxon>Gruiformes</taxon>
        <taxon>Gruidae</taxon>
        <taxon>Grus</taxon>
    </lineage>
</organism>
<dbReference type="PANTHER" id="PTHR33332">
    <property type="entry name" value="REVERSE TRANSCRIPTASE DOMAIN-CONTAINING PROTEIN"/>
    <property type="match status" value="1"/>
</dbReference>
<proteinExistence type="predicted"/>
<dbReference type="GO" id="GO:0004860">
    <property type="term" value="F:protein kinase inhibitor activity"/>
    <property type="evidence" value="ECO:0007669"/>
    <property type="project" value="UniProtKB-KW"/>
</dbReference>
<reference evidence="1 2" key="1">
    <citation type="submission" date="2024-06" db="EMBL/GenBank/DDBJ databases">
        <title>The draft genome of Grus japonensis, version 3.</title>
        <authorList>
            <person name="Nabeshima K."/>
            <person name="Suzuki S."/>
            <person name="Onuma M."/>
        </authorList>
    </citation>
    <scope>NUCLEOTIDE SEQUENCE [LARGE SCALE GENOMIC DNA]</scope>
    <source>
        <strain evidence="1 2">451A</strain>
    </source>
</reference>
<dbReference type="EMBL" id="BAAFJT010000001">
    <property type="protein sequence ID" value="GAB0180926.1"/>
    <property type="molecule type" value="Genomic_DNA"/>
</dbReference>